<feature type="domain" description="FtsK" evidence="17">
    <location>
        <begin position="468"/>
        <end position="672"/>
    </location>
</feature>
<dbReference type="Pfam" id="PF01580">
    <property type="entry name" value="FtsK_SpoIIIE"/>
    <property type="match status" value="1"/>
</dbReference>
<dbReference type="PROSITE" id="PS50901">
    <property type="entry name" value="FTSK"/>
    <property type="match status" value="1"/>
</dbReference>
<name>A0A238UAA6_9FLAO</name>
<evidence type="ECO:0000256" key="10">
    <source>
        <dbReference type="ARBA" id="ARBA00023125"/>
    </source>
</evidence>
<dbReference type="Gene3D" id="3.40.50.300">
    <property type="entry name" value="P-loop containing nucleotide triphosphate hydrolases"/>
    <property type="match status" value="1"/>
</dbReference>
<dbReference type="EMBL" id="LT899436">
    <property type="protein sequence ID" value="SNR15498.1"/>
    <property type="molecule type" value="Genomic_DNA"/>
</dbReference>
<feature type="region of interest" description="Disordered" evidence="15">
    <location>
        <begin position="221"/>
        <end position="240"/>
    </location>
</feature>
<feature type="transmembrane region" description="Helical" evidence="16">
    <location>
        <begin position="128"/>
        <end position="145"/>
    </location>
</feature>
<feature type="coiled-coil region" evidence="14">
    <location>
        <begin position="293"/>
        <end position="320"/>
    </location>
</feature>
<evidence type="ECO:0000256" key="11">
    <source>
        <dbReference type="ARBA" id="ARBA00023136"/>
    </source>
</evidence>
<evidence type="ECO:0000256" key="12">
    <source>
        <dbReference type="ARBA" id="ARBA00023306"/>
    </source>
</evidence>
<dbReference type="GO" id="GO:0003677">
    <property type="term" value="F:DNA binding"/>
    <property type="evidence" value="ECO:0007669"/>
    <property type="project" value="UniProtKB-KW"/>
</dbReference>
<dbReference type="InterPro" id="IPR036390">
    <property type="entry name" value="WH_DNA-bd_sf"/>
</dbReference>
<dbReference type="Gene3D" id="3.30.980.40">
    <property type="match status" value="1"/>
</dbReference>
<evidence type="ECO:0000256" key="16">
    <source>
        <dbReference type="SAM" id="Phobius"/>
    </source>
</evidence>
<dbReference type="GO" id="GO:0007059">
    <property type="term" value="P:chromosome segregation"/>
    <property type="evidence" value="ECO:0007669"/>
    <property type="project" value="UniProtKB-KW"/>
</dbReference>
<gene>
    <name evidence="18" type="primary">ftsK</name>
    <name evidence="18" type="ORF">TJEJU_1789</name>
</gene>
<dbReference type="InterPro" id="IPR050206">
    <property type="entry name" value="FtsK/SpoIIIE/SftA"/>
</dbReference>
<keyword evidence="4" id="KW-0132">Cell division</keyword>
<dbReference type="PANTHER" id="PTHR22683:SF41">
    <property type="entry name" value="DNA TRANSLOCASE FTSK"/>
    <property type="match status" value="1"/>
</dbReference>
<feature type="binding site" evidence="13">
    <location>
        <begin position="485"/>
        <end position="492"/>
    </location>
    <ligand>
        <name>ATP</name>
        <dbReference type="ChEBI" id="CHEBI:30616"/>
    </ligand>
</feature>
<dbReference type="Proteomes" id="UP000215214">
    <property type="component" value="Chromosome TJEJU"/>
</dbReference>
<dbReference type="RefSeq" id="WP_095071317.1">
    <property type="nucleotide sequence ID" value="NZ_LT899436.1"/>
</dbReference>
<dbReference type="Pfam" id="PF09397">
    <property type="entry name" value="FtsK_gamma"/>
    <property type="match status" value="1"/>
</dbReference>
<dbReference type="Pfam" id="PF13491">
    <property type="entry name" value="FtsK_4TM"/>
    <property type="match status" value="1"/>
</dbReference>
<keyword evidence="9 16" id="KW-1133">Transmembrane helix</keyword>
<dbReference type="InterPro" id="IPR036388">
    <property type="entry name" value="WH-like_DNA-bd_sf"/>
</dbReference>
<keyword evidence="5 16" id="KW-0812">Transmembrane</keyword>
<dbReference type="InterPro" id="IPR027417">
    <property type="entry name" value="P-loop_NTPase"/>
</dbReference>
<keyword evidence="11 16" id="KW-0472">Membrane</keyword>
<dbReference type="SUPFAM" id="SSF46785">
    <property type="entry name" value="Winged helix' DNA-binding domain"/>
    <property type="match status" value="1"/>
</dbReference>
<evidence type="ECO:0000256" key="9">
    <source>
        <dbReference type="ARBA" id="ARBA00022989"/>
    </source>
</evidence>
<dbReference type="InterPro" id="IPR002543">
    <property type="entry name" value="FtsK_dom"/>
</dbReference>
<evidence type="ECO:0000259" key="17">
    <source>
        <dbReference type="PROSITE" id="PS50901"/>
    </source>
</evidence>
<evidence type="ECO:0000256" key="13">
    <source>
        <dbReference type="PROSITE-ProRule" id="PRU00289"/>
    </source>
</evidence>
<evidence type="ECO:0000256" key="7">
    <source>
        <dbReference type="ARBA" id="ARBA00022829"/>
    </source>
</evidence>
<dbReference type="KEGG" id="tje:TJEJU_1789"/>
<dbReference type="InterPro" id="IPR025199">
    <property type="entry name" value="FtsK_4TM"/>
</dbReference>
<evidence type="ECO:0000313" key="18">
    <source>
        <dbReference type="EMBL" id="SNR15498.1"/>
    </source>
</evidence>
<accession>A0A238UAA6</accession>
<evidence type="ECO:0000256" key="15">
    <source>
        <dbReference type="SAM" id="MobiDB-lite"/>
    </source>
</evidence>
<evidence type="ECO:0000313" key="19">
    <source>
        <dbReference type="Proteomes" id="UP000215214"/>
    </source>
</evidence>
<keyword evidence="12" id="KW-0131">Cell cycle</keyword>
<dbReference type="InterPro" id="IPR041027">
    <property type="entry name" value="FtsK_alpha"/>
</dbReference>
<proteinExistence type="inferred from homology"/>
<keyword evidence="10" id="KW-0238">DNA-binding</keyword>
<keyword evidence="7" id="KW-0159">Chromosome partition</keyword>
<keyword evidence="6 13" id="KW-0547">Nucleotide-binding</keyword>
<dbReference type="InterPro" id="IPR018541">
    <property type="entry name" value="Ftsk_gamma"/>
</dbReference>
<feature type="compositionally biased region" description="Basic and acidic residues" evidence="15">
    <location>
        <begin position="227"/>
        <end position="240"/>
    </location>
</feature>
<comment type="subcellular location">
    <subcellularLocation>
        <location evidence="1">Cell membrane</location>
        <topology evidence="1">Multi-pass membrane protein</topology>
    </subcellularLocation>
</comment>
<dbReference type="AlphaFoldDB" id="A0A238UAA6"/>
<evidence type="ECO:0000256" key="6">
    <source>
        <dbReference type="ARBA" id="ARBA00022741"/>
    </source>
</evidence>
<evidence type="ECO:0000256" key="4">
    <source>
        <dbReference type="ARBA" id="ARBA00022618"/>
    </source>
</evidence>
<dbReference type="PANTHER" id="PTHR22683">
    <property type="entry name" value="SPORULATION PROTEIN RELATED"/>
    <property type="match status" value="1"/>
</dbReference>
<keyword evidence="19" id="KW-1185">Reference proteome</keyword>
<keyword evidence="14" id="KW-0175">Coiled coil</keyword>
<dbReference type="GO" id="GO:0051301">
    <property type="term" value="P:cell division"/>
    <property type="evidence" value="ECO:0007669"/>
    <property type="project" value="UniProtKB-KW"/>
</dbReference>
<feature type="transmembrane region" description="Helical" evidence="16">
    <location>
        <begin position="37"/>
        <end position="60"/>
    </location>
</feature>
<feature type="transmembrane region" description="Helical" evidence="16">
    <location>
        <begin position="165"/>
        <end position="187"/>
    </location>
</feature>
<keyword evidence="8 13" id="KW-0067">ATP-binding</keyword>
<dbReference type="Gene3D" id="1.10.10.10">
    <property type="entry name" value="Winged helix-like DNA-binding domain superfamily/Winged helix DNA-binding domain"/>
    <property type="match status" value="1"/>
</dbReference>
<dbReference type="GO" id="GO:0005524">
    <property type="term" value="F:ATP binding"/>
    <property type="evidence" value="ECO:0007669"/>
    <property type="project" value="UniProtKB-UniRule"/>
</dbReference>
<dbReference type="SMART" id="SM00843">
    <property type="entry name" value="Ftsk_gamma"/>
    <property type="match status" value="1"/>
</dbReference>
<feature type="transmembrane region" description="Helical" evidence="16">
    <location>
        <begin position="91"/>
        <end position="116"/>
    </location>
</feature>
<dbReference type="SUPFAM" id="SSF52540">
    <property type="entry name" value="P-loop containing nucleoside triphosphate hydrolases"/>
    <property type="match status" value="1"/>
</dbReference>
<dbReference type="Pfam" id="PF17854">
    <property type="entry name" value="FtsK_alpha"/>
    <property type="match status" value="1"/>
</dbReference>
<evidence type="ECO:0000256" key="14">
    <source>
        <dbReference type="SAM" id="Coils"/>
    </source>
</evidence>
<evidence type="ECO:0000256" key="8">
    <source>
        <dbReference type="ARBA" id="ARBA00022840"/>
    </source>
</evidence>
<sequence>MAKKTVSKKTKKVEKPAKPSLFKQANEFFKNRQTQTILGVFLVLFAIFLCVAFISFFFSWEYDQSILTEFDNKQLKAKNLLGKIGSSLSHILVYNGFGLAAFILPFLILLTGISFLLQTRLKSMVARWNWGLFNMLWVAIALGFVEKKFALLSGTVGYELNEYLQTFIGKTGLAIVLMFFLLSYVVVRFRMTPEMISEKIKKHEKSSDPVVDTTSEVIENTTTPVSKEVEKPTEKTKVDDSKSDFELSVDNLKPTIGNHSTIEKKKEDNLNLEINTPTPTLKDETETIISDSNNEVEIAIEKVEEEKSVTENLSDQLVQDFGEFDPTLELGQYRFPTFNLLKEYNEIISIDPEELEANKNQIVETLKNYKIGIAQIKATVGPTITLYEIVPEAGVRISKIKNLEDDIALSLSALGIRIIAPIPGKGTIGIEVPNKKATIVSMHSVITSKKFQESQMELPLALGKTISNETLVVDLAKMPHLLMAGATGQGKSVGLNAILTSLLYRKHPAEVKFVLVDPKKVELTLFNKIERHYLAKLPDAEEAIITDTSKVVNTLNSLCIEMDNRYDLLKNAMVRNIKEYNTKFRARKLNPENGHQFLPYIVLVIDEFADLIMTAGKEVETPIARLAQLARAIGIHLIVATQRPSVNVITGIIKANFPSRIAFRVTSKIDSRTILDAPGADQLIGRGDMLYSGGNDITRIQCAFVDTPEVEKITDFIGSQRAYPEAHLLPEYVGEEAGTTIDNNIADRDKLFKEAAEVIVTAQQGSASLLQRKLKLGYNRAGRLIDQLEAAGIVGPFEGSKARLVLVPDLIALEQLLENEKNI</sequence>
<comment type="similarity">
    <text evidence="2">Belongs to the FtsK/SpoIIIE/SftA family.</text>
</comment>
<protein>
    <submittedName>
        <fullName evidence="18">DNA translocase FtsK</fullName>
    </submittedName>
</protein>
<keyword evidence="3" id="KW-1003">Cell membrane</keyword>
<reference evidence="18 19" key="1">
    <citation type="submission" date="2017-07" db="EMBL/GenBank/DDBJ databases">
        <authorList>
            <person name="Sun Z.S."/>
            <person name="Albrecht U."/>
            <person name="Echele G."/>
            <person name="Lee C.C."/>
        </authorList>
    </citation>
    <scope>NUCLEOTIDE SEQUENCE [LARGE SCALE GENOMIC DNA]</scope>
    <source>
        <strain evidence="19">type strain: KCTC 22618</strain>
    </source>
</reference>
<evidence type="ECO:0000256" key="5">
    <source>
        <dbReference type="ARBA" id="ARBA00022692"/>
    </source>
</evidence>
<organism evidence="18 19">
    <name type="scientific">Tenacibaculum jejuense</name>
    <dbReference type="NCBI Taxonomy" id="584609"/>
    <lineage>
        <taxon>Bacteria</taxon>
        <taxon>Pseudomonadati</taxon>
        <taxon>Bacteroidota</taxon>
        <taxon>Flavobacteriia</taxon>
        <taxon>Flavobacteriales</taxon>
        <taxon>Flavobacteriaceae</taxon>
        <taxon>Tenacibaculum</taxon>
    </lineage>
</organism>
<evidence type="ECO:0000256" key="3">
    <source>
        <dbReference type="ARBA" id="ARBA00022475"/>
    </source>
</evidence>
<evidence type="ECO:0000256" key="2">
    <source>
        <dbReference type="ARBA" id="ARBA00006474"/>
    </source>
</evidence>
<dbReference type="OrthoDB" id="9807790at2"/>
<dbReference type="GO" id="GO:0005886">
    <property type="term" value="C:plasma membrane"/>
    <property type="evidence" value="ECO:0007669"/>
    <property type="project" value="UniProtKB-SubCell"/>
</dbReference>
<evidence type="ECO:0000256" key="1">
    <source>
        <dbReference type="ARBA" id="ARBA00004651"/>
    </source>
</evidence>